<evidence type="ECO:0008006" key="4">
    <source>
        <dbReference type="Google" id="ProtNLM"/>
    </source>
</evidence>
<comment type="caution">
    <text evidence="2">The sequence shown here is derived from an EMBL/GenBank/DDBJ whole genome shotgun (WGS) entry which is preliminary data.</text>
</comment>
<proteinExistence type="predicted"/>
<feature type="transmembrane region" description="Helical" evidence="1">
    <location>
        <begin position="18"/>
        <end position="44"/>
    </location>
</feature>
<evidence type="ECO:0000256" key="1">
    <source>
        <dbReference type="SAM" id="Phobius"/>
    </source>
</evidence>
<evidence type="ECO:0000313" key="2">
    <source>
        <dbReference type="EMBL" id="MDB0573817.1"/>
    </source>
</evidence>
<sequence>MKTATQNKLGAWFARNEFWLQTLISSLLIVLLPTVVTTFAPLFAPELQLPIWATALCLVIGCIGLIVAVVRALATDTLSAQWFCFSASLFGWAVAVFQIFALLKH</sequence>
<accession>A0AAW5ZUS7</accession>
<dbReference type="AlphaFoldDB" id="A0AAW5ZUS7"/>
<gene>
    <name evidence="2" type="ORF">LBW59_24015</name>
</gene>
<reference evidence="2" key="1">
    <citation type="submission" date="2021-09" db="EMBL/GenBank/DDBJ databases">
        <title>Genomic analysis of Ralstonia spp.</title>
        <authorList>
            <person name="Aburjaile F."/>
            <person name="Ariute J.C."/>
            <person name="Pais A.K.L."/>
            <person name="Albuquerque G.M.R."/>
            <person name="Silva A.M.F."/>
            <person name="Brenig B."/>
            <person name="Azevedo V."/>
            <person name="Matiuzzi M."/>
            <person name="Ramos R."/>
            <person name="Goes-Neto A."/>
            <person name="Soares S."/>
            <person name="Iseppon A.M.B."/>
            <person name="Souza E."/>
            <person name="Gama M."/>
        </authorList>
    </citation>
    <scope>NUCLEOTIDE SEQUENCE</scope>
    <source>
        <strain evidence="2">CCRMRs91</strain>
    </source>
</reference>
<keyword evidence="1" id="KW-1133">Transmembrane helix</keyword>
<protein>
    <recommendedName>
        <fullName evidence="4">Transmembrane protein</fullName>
    </recommendedName>
</protein>
<keyword evidence="1" id="KW-0812">Transmembrane</keyword>
<keyword evidence="1" id="KW-0472">Membrane</keyword>
<feature type="transmembrane region" description="Helical" evidence="1">
    <location>
        <begin position="51"/>
        <end position="74"/>
    </location>
</feature>
<name>A0AAW5ZUS7_RALSL</name>
<dbReference type="Proteomes" id="UP001144050">
    <property type="component" value="Unassembled WGS sequence"/>
</dbReference>
<feature type="transmembrane region" description="Helical" evidence="1">
    <location>
        <begin position="80"/>
        <end position="103"/>
    </location>
</feature>
<organism evidence="2 3">
    <name type="scientific">Ralstonia solanacearum</name>
    <name type="common">Pseudomonas solanacearum</name>
    <dbReference type="NCBI Taxonomy" id="305"/>
    <lineage>
        <taxon>Bacteria</taxon>
        <taxon>Pseudomonadati</taxon>
        <taxon>Pseudomonadota</taxon>
        <taxon>Betaproteobacteria</taxon>
        <taxon>Burkholderiales</taxon>
        <taxon>Burkholderiaceae</taxon>
        <taxon>Ralstonia</taxon>
        <taxon>Ralstonia solanacearum species complex</taxon>
    </lineage>
</organism>
<dbReference type="RefSeq" id="WP_039559574.1">
    <property type="nucleotide sequence ID" value="NZ_CDMB01000001.1"/>
</dbReference>
<evidence type="ECO:0000313" key="3">
    <source>
        <dbReference type="Proteomes" id="UP001144050"/>
    </source>
</evidence>
<dbReference type="EMBL" id="JAIVFG010000070">
    <property type="protein sequence ID" value="MDB0573817.1"/>
    <property type="molecule type" value="Genomic_DNA"/>
</dbReference>